<evidence type="ECO:0000313" key="1">
    <source>
        <dbReference type="EMBL" id="TXJ63117.1"/>
    </source>
</evidence>
<name>A0A5C8GM29_9BACT</name>
<organism evidence="1 2">
    <name type="scientific">Prevotella brunnea</name>
    <dbReference type="NCBI Taxonomy" id="2508867"/>
    <lineage>
        <taxon>Bacteria</taxon>
        <taxon>Pseudomonadati</taxon>
        <taxon>Bacteroidota</taxon>
        <taxon>Bacteroidia</taxon>
        <taxon>Bacteroidales</taxon>
        <taxon>Prevotellaceae</taxon>
        <taxon>Prevotella</taxon>
    </lineage>
</organism>
<dbReference type="AlphaFoldDB" id="A0A5C8GM29"/>
<accession>A0A5C8GM29</accession>
<dbReference type="EMBL" id="SDIK01000011">
    <property type="protein sequence ID" value="TXJ63117.1"/>
    <property type="molecule type" value="Genomic_DNA"/>
</dbReference>
<sequence>MATNTGQTQIRQNINARSQYVFTGGKIISATKENHSPNGQQPAPPVGFAKNLFDKTLFIVERNFAIRWKNSVHPLEETLPIR</sequence>
<proteinExistence type="predicted"/>
<keyword evidence="2" id="KW-1185">Reference proteome</keyword>
<dbReference type="Proteomes" id="UP000321612">
    <property type="component" value="Unassembled WGS sequence"/>
</dbReference>
<dbReference type="RefSeq" id="WP_147785400.1">
    <property type="nucleotide sequence ID" value="NZ_SDIK01000011.1"/>
</dbReference>
<reference evidence="2" key="1">
    <citation type="submission" date="2019-05" db="EMBL/GenBank/DDBJ databases">
        <title>Prevotella brunnea sp. nov., isolated from a wound of a patient.</title>
        <authorList>
            <person name="Buhl M."/>
        </authorList>
    </citation>
    <scope>NUCLEOTIDE SEQUENCE [LARGE SCALE GENOMIC DNA]</scope>
    <source>
        <strain evidence="2">A2672</strain>
    </source>
</reference>
<evidence type="ECO:0000313" key="2">
    <source>
        <dbReference type="Proteomes" id="UP000321612"/>
    </source>
</evidence>
<gene>
    <name evidence="1" type="ORF">ETF27_01745</name>
</gene>
<comment type="caution">
    <text evidence="1">The sequence shown here is derived from an EMBL/GenBank/DDBJ whole genome shotgun (WGS) entry which is preliminary data.</text>
</comment>
<protein>
    <submittedName>
        <fullName evidence="1">Uncharacterized protein</fullName>
    </submittedName>
</protein>